<feature type="transmembrane region" description="Helical" evidence="6">
    <location>
        <begin position="175"/>
        <end position="195"/>
    </location>
</feature>
<evidence type="ECO:0000313" key="8">
    <source>
        <dbReference type="Proteomes" id="UP000070700"/>
    </source>
</evidence>
<dbReference type="Pfam" id="PF05653">
    <property type="entry name" value="Mg_trans_NIPA"/>
    <property type="match status" value="1"/>
</dbReference>
<keyword evidence="3 6" id="KW-1133">Transmembrane helix</keyword>
<proteinExistence type="predicted"/>
<keyword evidence="4 6" id="KW-0472">Membrane</keyword>
<accession>A0A194WZE0</accession>
<keyword evidence="2 6" id="KW-0812">Transmembrane</keyword>
<dbReference type="KEGG" id="psco:LY89DRAFT_687880"/>
<feature type="region of interest" description="Disordered" evidence="5">
    <location>
        <begin position="610"/>
        <end position="705"/>
    </location>
</feature>
<feature type="transmembrane region" description="Helical" evidence="6">
    <location>
        <begin position="304"/>
        <end position="324"/>
    </location>
</feature>
<feature type="region of interest" description="Disordered" evidence="5">
    <location>
        <begin position="389"/>
        <end position="496"/>
    </location>
</feature>
<feature type="region of interest" description="Disordered" evidence="5">
    <location>
        <begin position="509"/>
        <end position="571"/>
    </location>
</feature>
<feature type="compositionally biased region" description="Basic residues" evidence="5">
    <location>
        <begin position="610"/>
        <end position="623"/>
    </location>
</feature>
<feature type="transmembrane region" description="Helical" evidence="6">
    <location>
        <begin position="48"/>
        <end position="69"/>
    </location>
</feature>
<feature type="transmembrane region" description="Helical" evidence="6">
    <location>
        <begin position="233"/>
        <end position="256"/>
    </location>
</feature>
<reference evidence="7 8" key="1">
    <citation type="submission" date="2015-10" db="EMBL/GenBank/DDBJ databases">
        <title>Full genome of DAOMC 229536 Phialocephala scopiformis, a fungal endophyte of spruce producing the potent anti-insectan compound rugulosin.</title>
        <authorList>
            <consortium name="DOE Joint Genome Institute"/>
            <person name="Walker A.K."/>
            <person name="Frasz S.L."/>
            <person name="Seifert K.A."/>
            <person name="Miller J.D."/>
            <person name="Mondo S.J."/>
            <person name="Labutti K."/>
            <person name="Lipzen A."/>
            <person name="Dockter R."/>
            <person name="Kennedy M."/>
            <person name="Grigoriev I.V."/>
            <person name="Spatafora J.W."/>
        </authorList>
    </citation>
    <scope>NUCLEOTIDE SEQUENCE [LARGE SCALE GENOMIC DNA]</scope>
    <source>
        <strain evidence="7 8">CBS 120377</strain>
    </source>
</reference>
<dbReference type="RefSeq" id="XP_018067327.1">
    <property type="nucleotide sequence ID" value="XM_018215596.1"/>
</dbReference>
<dbReference type="PANTHER" id="PTHR12570">
    <property type="match status" value="1"/>
</dbReference>
<evidence type="ECO:0000256" key="2">
    <source>
        <dbReference type="ARBA" id="ARBA00022692"/>
    </source>
</evidence>
<evidence type="ECO:0000313" key="7">
    <source>
        <dbReference type="EMBL" id="KUJ12972.1"/>
    </source>
</evidence>
<name>A0A194WZE0_MOLSC</name>
<gene>
    <name evidence="7" type="ORF">LY89DRAFT_687880</name>
</gene>
<dbReference type="GeneID" id="28825322"/>
<protein>
    <submittedName>
        <fullName evidence="7">DUF803-domain-containing protein</fullName>
    </submittedName>
</protein>
<feature type="region of interest" description="Disordered" evidence="5">
    <location>
        <begin position="84"/>
        <end position="137"/>
    </location>
</feature>
<evidence type="ECO:0000256" key="3">
    <source>
        <dbReference type="ARBA" id="ARBA00022989"/>
    </source>
</evidence>
<feature type="compositionally biased region" description="Polar residues" evidence="5">
    <location>
        <begin position="454"/>
        <end position="477"/>
    </location>
</feature>
<dbReference type="InterPro" id="IPR008521">
    <property type="entry name" value="Mg_trans_NIPA"/>
</dbReference>
<dbReference type="EMBL" id="KQ947423">
    <property type="protein sequence ID" value="KUJ12972.1"/>
    <property type="molecule type" value="Genomic_DNA"/>
</dbReference>
<dbReference type="SUPFAM" id="SSF103473">
    <property type="entry name" value="MFS general substrate transporter"/>
    <property type="match status" value="1"/>
</dbReference>
<feature type="compositionally biased region" description="Polar residues" evidence="5">
    <location>
        <begin position="540"/>
        <end position="558"/>
    </location>
</feature>
<dbReference type="OrthoDB" id="165382at2759"/>
<dbReference type="SUPFAM" id="SSF103481">
    <property type="entry name" value="Multidrug resistance efflux transporter EmrE"/>
    <property type="match status" value="1"/>
</dbReference>
<feature type="transmembrane region" description="Helical" evidence="6">
    <location>
        <begin position="336"/>
        <end position="355"/>
    </location>
</feature>
<dbReference type="GO" id="GO:0016020">
    <property type="term" value="C:membrane"/>
    <property type="evidence" value="ECO:0007669"/>
    <property type="project" value="UniProtKB-SubCell"/>
</dbReference>
<feature type="compositionally biased region" description="Low complexity" evidence="5">
    <location>
        <begin position="512"/>
        <end position="525"/>
    </location>
</feature>
<evidence type="ECO:0000256" key="6">
    <source>
        <dbReference type="SAM" id="Phobius"/>
    </source>
</evidence>
<dbReference type="PANTHER" id="PTHR12570:SF65">
    <property type="entry name" value="MAGNESIUM TRANSPORTER NIPA9-RELATED"/>
    <property type="match status" value="1"/>
</dbReference>
<feature type="compositionally biased region" description="Acidic residues" evidence="5">
    <location>
        <begin position="695"/>
        <end position="705"/>
    </location>
</feature>
<dbReference type="GO" id="GO:0015095">
    <property type="term" value="F:magnesium ion transmembrane transporter activity"/>
    <property type="evidence" value="ECO:0007669"/>
    <property type="project" value="InterPro"/>
</dbReference>
<dbReference type="Proteomes" id="UP000070700">
    <property type="component" value="Unassembled WGS sequence"/>
</dbReference>
<dbReference type="AlphaFoldDB" id="A0A194WZE0"/>
<evidence type="ECO:0000256" key="4">
    <source>
        <dbReference type="ARBA" id="ARBA00023136"/>
    </source>
</evidence>
<dbReference type="InParanoid" id="A0A194WZE0"/>
<keyword evidence="8" id="KW-1185">Reference proteome</keyword>
<evidence type="ECO:0000256" key="1">
    <source>
        <dbReference type="ARBA" id="ARBA00004141"/>
    </source>
</evidence>
<feature type="compositionally biased region" description="Polar residues" evidence="5">
    <location>
        <begin position="103"/>
        <end position="131"/>
    </location>
</feature>
<comment type="subcellular location">
    <subcellularLocation>
        <location evidence="1">Membrane</location>
        <topology evidence="1">Multi-pass membrane protein</topology>
    </subcellularLocation>
</comment>
<sequence>MFLSTSILDAATTTVLTPPSLISATPFANFGSPVYELEDGDSQLQRWSSLIGIITAIIGNILISFALNIQRYAHIRLHEEQSHRREKLKSIPKSAGGYGTTGTNGHVTEVNGQNGEEADNTLQSSFSSRSTGCGDEDHKEEVTYLRSPYWWGGIVLMTIGEAGNFLAYGFAPASIVSPLGVVALISNCVIAPIMLKEQFRMRDFWGVVVAVAGAVTVVLSAKQEEKKLGPHEIWGAITTLEFEVYLAVTIFLIVVLMWASPKYGNRTILIDLGLVGLFGGYTALSTKGVASMLSSTLWRALTTPVTYALLLVLVGTAVMQVRYVNKSLQRFDSTQVIPVQFVMFTLSVIIGSAILYRDFEKTTPERVVKFIGGCLLTFFGVFLITSGRPNRDEEDEESDEEGEERIGLLNQEHNAEENDPQGTLRRYSSARPLVQNGGDAANDEESISTRRSSRVSFADTTSRPKTPQRFSNSSAQPSARVVPPEGAPENAPLLSNPWLNSSDDFLYAARHPGLPTTTSSPVLPTEAQTSTESLRPPSGPSRTISQGPVHTHPNHQTGPTPPQGDRPMTPARHSIARMLPGPLLSPLSGGLAAVVADSIRRDSSIRRSFRRPRLGLRRTKSGSHRYSQATDGEDDEAVETPTKDDDGEPDYSKSLGTERQTEWSRLTRARSLSNTLGDLFGRGKRQKLDRPNTAGEDEEAGPSGS</sequence>
<feature type="compositionally biased region" description="Acidic residues" evidence="5">
    <location>
        <begin position="392"/>
        <end position="403"/>
    </location>
</feature>
<dbReference type="InterPro" id="IPR037185">
    <property type="entry name" value="EmrE-like"/>
</dbReference>
<feature type="transmembrane region" description="Helical" evidence="6">
    <location>
        <begin position="149"/>
        <end position="169"/>
    </location>
</feature>
<dbReference type="InterPro" id="IPR036259">
    <property type="entry name" value="MFS_trans_sf"/>
</dbReference>
<evidence type="ECO:0000256" key="5">
    <source>
        <dbReference type="SAM" id="MobiDB-lite"/>
    </source>
</evidence>
<feature type="transmembrane region" description="Helical" evidence="6">
    <location>
        <begin position="204"/>
        <end position="221"/>
    </location>
</feature>
<feature type="transmembrane region" description="Helical" evidence="6">
    <location>
        <begin position="367"/>
        <end position="385"/>
    </location>
</feature>
<organism evidence="7 8">
    <name type="scientific">Mollisia scopiformis</name>
    <name type="common">Conifer needle endophyte fungus</name>
    <name type="synonym">Phialocephala scopiformis</name>
    <dbReference type="NCBI Taxonomy" id="149040"/>
    <lineage>
        <taxon>Eukaryota</taxon>
        <taxon>Fungi</taxon>
        <taxon>Dikarya</taxon>
        <taxon>Ascomycota</taxon>
        <taxon>Pezizomycotina</taxon>
        <taxon>Leotiomycetes</taxon>
        <taxon>Helotiales</taxon>
        <taxon>Mollisiaceae</taxon>
        <taxon>Mollisia</taxon>
    </lineage>
</organism>